<reference evidence="1 2" key="1">
    <citation type="submission" date="2013-02" db="EMBL/GenBank/DDBJ databases">
        <authorList>
            <person name="Fiebig A."/>
            <person name="Goeker M."/>
            <person name="Klenk H.-P.P."/>
        </authorList>
    </citation>
    <scope>NUCLEOTIDE SEQUENCE [LARGE SCALE GENOMIC DNA]</scope>
    <source>
        <strain evidence="1 2">DSM 19309</strain>
    </source>
</reference>
<dbReference type="EMBL" id="AOSK01000094">
    <property type="protein sequence ID" value="EYD75054.1"/>
    <property type="molecule type" value="Genomic_DNA"/>
</dbReference>
<dbReference type="Pfam" id="PF14907">
    <property type="entry name" value="NTP_transf_5"/>
    <property type="match status" value="1"/>
</dbReference>
<proteinExistence type="predicted"/>
<protein>
    <recommendedName>
        <fullName evidence="3">Nucleotidyltransferase family protein</fullName>
    </recommendedName>
</protein>
<organism evidence="1 2">
    <name type="scientific">Rubellimicrobium mesophilum DSM 19309</name>
    <dbReference type="NCBI Taxonomy" id="442562"/>
    <lineage>
        <taxon>Bacteria</taxon>
        <taxon>Pseudomonadati</taxon>
        <taxon>Pseudomonadota</taxon>
        <taxon>Alphaproteobacteria</taxon>
        <taxon>Rhodobacterales</taxon>
        <taxon>Roseobacteraceae</taxon>
        <taxon>Rubellimicrobium</taxon>
    </lineage>
</organism>
<dbReference type="InterPro" id="IPR039498">
    <property type="entry name" value="NTP_transf_5"/>
</dbReference>
<sequence length="392" mass="41709">MAAGGLLRALGRGAMTSSEAEADEFLAGALRGAAPWPPGLDPGRVVARALDHGVAGALAGCCGDWPAEAAEPLRRAARAQAMWEMRHHQVLAALLRRFEAEGLRVLVLKGSALAYDLYDRPHERARGDSDLLVAPADLPAARRLLGAEGLACGLADPDADAATRREEGWSLRTPDGLEHDIDLHWQALNAPALSDVIPFVDAWARARPLPRLGPGARGLPLDLALVLACVHRAVHLVSPYYVGGRAHHGGDRLVWLLDIDLLARALGPGDWDRVVATARTSGVAGACLDGLLRAAGRLETPVPPRVLADLSRSPPAAADRYLRSGGRVARMWRDLLATRGLAGRAAYLRAGLFPNAAHMRSKYPALAGRPLPLLHLRRVAEFVAAQLRGGRG</sequence>
<gene>
    <name evidence="1" type="ORF">Rumeso_03382</name>
</gene>
<keyword evidence="2" id="KW-1185">Reference proteome</keyword>
<dbReference type="STRING" id="442562.Rumeso_03382"/>
<name>A0A017HMS6_9RHOB</name>
<evidence type="ECO:0008006" key="3">
    <source>
        <dbReference type="Google" id="ProtNLM"/>
    </source>
</evidence>
<dbReference type="HOGENOM" id="CLU_717173_0_0_5"/>
<evidence type="ECO:0000313" key="2">
    <source>
        <dbReference type="Proteomes" id="UP000019666"/>
    </source>
</evidence>
<dbReference type="AlphaFoldDB" id="A0A017HMS6"/>
<accession>A0A017HMS6</accession>
<dbReference type="Proteomes" id="UP000019666">
    <property type="component" value="Unassembled WGS sequence"/>
</dbReference>
<comment type="caution">
    <text evidence="1">The sequence shown here is derived from an EMBL/GenBank/DDBJ whole genome shotgun (WGS) entry which is preliminary data.</text>
</comment>
<evidence type="ECO:0000313" key="1">
    <source>
        <dbReference type="EMBL" id="EYD75054.1"/>
    </source>
</evidence>